<keyword evidence="4 9" id="KW-0808">Transferase</keyword>
<dbReference type="SUPFAM" id="SSF48239">
    <property type="entry name" value="Terpenoid cyclases/Protein prenyltransferases"/>
    <property type="match status" value="1"/>
</dbReference>
<dbReference type="Proteomes" id="UP000268321">
    <property type="component" value="Unassembled WGS sequence"/>
</dbReference>
<evidence type="ECO:0000313" key="10">
    <source>
        <dbReference type="Proteomes" id="UP000268321"/>
    </source>
</evidence>
<dbReference type="PANTHER" id="PTHR11774:SF4">
    <property type="entry name" value="GERANYLGERANYL TRANSFERASE TYPE-1 SUBUNIT BETA"/>
    <property type="match status" value="1"/>
</dbReference>
<evidence type="ECO:0000259" key="8">
    <source>
        <dbReference type="Pfam" id="PF00432"/>
    </source>
</evidence>
<comment type="cofactor">
    <cofactor evidence="1">
        <name>Zn(2+)</name>
        <dbReference type="ChEBI" id="CHEBI:29105"/>
    </cofactor>
</comment>
<evidence type="ECO:0000256" key="2">
    <source>
        <dbReference type="ARBA" id="ARBA00010497"/>
    </source>
</evidence>
<evidence type="ECO:0000256" key="4">
    <source>
        <dbReference type="ARBA" id="ARBA00022679"/>
    </source>
</evidence>
<dbReference type="PANTHER" id="PTHR11774">
    <property type="entry name" value="GERANYLGERANYL TRANSFERASE TYPE BETA SUBUNIT"/>
    <property type="match status" value="1"/>
</dbReference>
<evidence type="ECO:0000256" key="5">
    <source>
        <dbReference type="ARBA" id="ARBA00022723"/>
    </source>
</evidence>
<keyword evidence="3" id="KW-0637">Prenyltransferase</keyword>
<dbReference type="EMBL" id="ML004522">
    <property type="protein sequence ID" value="RKP29009.1"/>
    <property type="molecule type" value="Genomic_DNA"/>
</dbReference>
<comment type="similarity">
    <text evidence="2">Belongs to the protein prenyltransferase subunit beta family.</text>
</comment>
<gene>
    <name evidence="9" type="ORF">METBISCDRAFT_28588</name>
</gene>
<keyword evidence="7" id="KW-0862">Zinc</keyword>
<sequence length="382" mass="41960">MPLLVDKHARYFRLCLASLPQSAQTEDSNKLALIYFALYGLALLNRLEPLDCQGVAEHVYSHLIGPSGGTMQAFRASGTFALDPARSDYDLPNLLATFFGLAILALLEEDFSAKIDRHKIMRFVARCHVTAGSDCGSFRPVLDAFGEPFGESDLRLCYLAACIRTLVGYDKFVSADRLFDIDIAALVAFVVDKVAVTGGMASAAYAEPHSGLTFCGVAALSLLNPETIFAAEPANTAWKDATVDWLVHRQYDVSSLQPDDEHDPANVGGFNGRPNKLQDTCYSWWVMALMRLLRGAEPPLFDVPRATDYLLHSTQHAIMGGFGKHPRAFPDPLHSFLGIASLALVKQSSSVEFDGMDALAEIDPELVITRKLRDFVDRLWLS</sequence>
<protein>
    <submittedName>
        <fullName evidence="9">Terpenoid cyclases/Protein prenyltransferase</fullName>
    </submittedName>
</protein>
<evidence type="ECO:0000313" key="9">
    <source>
        <dbReference type="EMBL" id="RKP29009.1"/>
    </source>
</evidence>
<keyword evidence="10" id="KW-1185">Reference proteome</keyword>
<accession>A0A4V1J2L8</accession>
<name>A0A4V1J2L8_9ASCO</name>
<proteinExistence type="inferred from homology"/>
<dbReference type="GO" id="GO:0046872">
    <property type="term" value="F:metal ion binding"/>
    <property type="evidence" value="ECO:0007669"/>
    <property type="project" value="UniProtKB-KW"/>
</dbReference>
<dbReference type="InterPro" id="IPR008930">
    <property type="entry name" value="Terpenoid_cyclase/PrenylTrfase"/>
</dbReference>
<dbReference type="InterPro" id="IPR001330">
    <property type="entry name" value="Prenyltrans"/>
</dbReference>
<dbReference type="OrthoDB" id="24893at2759"/>
<dbReference type="Gene3D" id="1.50.10.20">
    <property type="match status" value="1"/>
</dbReference>
<feature type="domain" description="Prenyltransferase alpha-alpha toroid" evidence="8">
    <location>
        <begin position="3"/>
        <end position="368"/>
    </location>
</feature>
<keyword evidence="6" id="KW-0677">Repeat</keyword>
<evidence type="ECO:0000256" key="3">
    <source>
        <dbReference type="ARBA" id="ARBA00022602"/>
    </source>
</evidence>
<dbReference type="GO" id="GO:0004662">
    <property type="term" value="F:CAAX-protein geranylgeranyltransferase activity"/>
    <property type="evidence" value="ECO:0007669"/>
    <property type="project" value="TreeGrafter"/>
</dbReference>
<keyword evidence="5" id="KW-0479">Metal-binding</keyword>
<evidence type="ECO:0000256" key="1">
    <source>
        <dbReference type="ARBA" id="ARBA00001947"/>
    </source>
</evidence>
<dbReference type="GO" id="GO:0005953">
    <property type="term" value="C:CAAX-protein geranylgeranyltransferase complex"/>
    <property type="evidence" value="ECO:0007669"/>
    <property type="project" value="TreeGrafter"/>
</dbReference>
<dbReference type="InterPro" id="IPR045089">
    <property type="entry name" value="PGGT1B-like"/>
</dbReference>
<dbReference type="Pfam" id="PF00432">
    <property type="entry name" value="Prenyltrans"/>
    <property type="match status" value="1"/>
</dbReference>
<evidence type="ECO:0000256" key="6">
    <source>
        <dbReference type="ARBA" id="ARBA00022737"/>
    </source>
</evidence>
<evidence type="ECO:0000256" key="7">
    <source>
        <dbReference type="ARBA" id="ARBA00022833"/>
    </source>
</evidence>
<reference evidence="10" key="1">
    <citation type="journal article" date="2018" name="Nat. Microbiol.">
        <title>Leveraging single-cell genomics to expand the fungal tree of life.</title>
        <authorList>
            <person name="Ahrendt S.R."/>
            <person name="Quandt C.A."/>
            <person name="Ciobanu D."/>
            <person name="Clum A."/>
            <person name="Salamov A."/>
            <person name="Andreopoulos B."/>
            <person name="Cheng J.F."/>
            <person name="Woyke T."/>
            <person name="Pelin A."/>
            <person name="Henrissat B."/>
            <person name="Reynolds N.K."/>
            <person name="Benny G.L."/>
            <person name="Smith M.E."/>
            <person name="James T.Y."/>
            <person name="Grigoriev I.V."/>
        </authorList>
    </citation>
    <scope>NUCLEOTIDE SEQUENCE [LARGE SCALE GENOMIC DNA]</scope>
    <source>
        <strain evidence="10">Baker2002</strain>
    </source>
</reference>
<organism evidence="9 10">
    <name type="scientific">Metschnikowia bicuspidata</name>
    <dbReference type="NCBI Taxonomy" id="27322"/>
    <lineage>
        <taxon>Eukaryota</taxon>
        <taxon>Fungi</taxon>
        <taxon>Dikarya</taxon>
        <taxon>Ascomycota</taxon>
        <taxon>Saccharomycotina</taxon>
        <taxon>Pichiomycetes</taxon>
        <taxon>Metschnikowiaceae</taxon>
        <taxon>Metschnikowia</taxon>
    </lineage>
</organism>
<dbReference type="AlphaFoldDB" id="A0A4V1J2L8"/>